<evidence type="ECO:0000313" key="1">
    <source>
        <dbReference type="EMBL" id="AKN37292.1"/>
    </source>
</evidence>
<proteinExistence type="predicted"/>
<organism evidence="1">
    <name type="scientific">Vibrio sp. F12 FF_152</name>
    <dbReference type="NCBI Taxonomy" id="1652829"/>
    <lineage>
        <taxon>Bacteria</taxon>
        <taxon>Pseudomonadati</taxon>
        <taxon>Pseudomonadota</taxon>
        <taxon>Gammaproteobacteria</taxon>
        <taxon>Vibrionales</taxon>
        <taxon>Vibrionaceae</taxon>
        <taxon>Vibrio</taxon>
    </lineage>
</organism>
<reference evidence="1" key="1">
    <citation type="journal article" date="2015" name="MBio">
        <title>Eco-Evolutionary Dynamics of Episomes among Ecologically Cohesive Bacterial Populations.</title>
        <authorList>
            <person name="Xue H."/>
            <person name="Cordero O.X."/>
            <person name="Camas F.M."/>
            <person name="Trimble W."/>
            <person name="Meyer F."/>
            <person name="Guglielmini J."/>
            <person name="Rocha E.P."/>
            <person name="Polz M.F."/>
        </authorList>
    </citation>
    <scope>NUCLEOTIDE SEQUENCE</scope>
    <source>
        <strain evidence="1">F12 FF_152</strain>
    </source>
</reference>
<accession>A0A0H3ZS49</accession>
<name>A0A0H3ZS49_9VIBR</name>
<dbReference type="EMBL" id="KP795530">
    <property type="protein sequence ID" value="AKN37292.1"/>
    <property type="molecule type" value="Genomic_DNA"/>
</dbReference>
<dbReference type="AlphaFoldDB" id="A0A0H3ZS49"/>
<protein>
    <submittedName>
        <fullName evidence="1">Uncharacterized protein</fullName>
    </submittedName>
</protein>
<sequence length="162" mass="18479">MLMTKDYDPVLKLSSLVFSLNVPPAIYCEPGATWFFTDAPETVMQIKEMATRCGLTNVLTLVDHKYKSKGYFSVVVRKSTKHLIGCGCKWLAVSEPNYGKYQKSIIFEFADDGHAFLVFNDEVSATSLYSELEARFRKYSNISVVLNRNSFETWRVTFDLSL</sequence>